<evidence type="ECO:0000313" key="9">
    <source>
        <dbReference type="EMBL" id="KAL3870387.1"/>
    </source>
</evidence>
<evidence type="ECO:0008006" key="11">
    <source>
        <dbReference type="Google" id="ProtNLM"/>
    </source>
</evidence>
<keyword evidence="5 7" id="KW-0408">Iron</keyword>
<dbReference type="EMBL" id="JBJQND010000007">
    <property type="protein sequence ID" value="KAL3870387.1"/>
    <property type="molecule type" value="Genomic_DNA"/>
</dbReference>
<dbReference type="PANTHER" id="PTHR24289:SF1">
    <property type="entry name" value="STEROID 17-ALPHA-HYDROXYLASE_17,20 LYASE"/>
    <property type="match status" value="1"/>
</dbReference>
<reference evidence="9 10" key="1">
    <citation type="submission" date="2024-11" db="EMBL/GenBank/DDBJ databases">
        <title>Chromosome-level genome assembly of the freshwater bivalve Anodonta woodiana.</title>
        <authorList>
            <person name="Chen X."/>
        </authorList>
    </citation>
    <scope>NUCLEOTIDE SEQUENCE [LARGE SCALE GENOMIC DNA]</scope>
    <source>
        <strain evidence="9">MN2024</strain>
        <tissue evidence="9">Gills</tissue>
    </source>
</reference>
<dbReference type="PANTHER" id="PTHR24289">
    <property type="entry name" value="STEROID 17-ALPHA-HYDROXYLASE/17,20 LYASE"/>
    <property type="match status" value="1"/>
</dbReference>
<gene>
    <name evidence="9" type="ORF">ACJMK2_038455</name>
</gene>
<keyword evidence="3 7" id="KW-0479">Metal-binding</keyword>
<dbReference type="PROSITE" id="PS00086">
    <property type="entry name" value="CYTOCHROME_P450"/>
    <property type="match status" value="1"/>
</dbReference>
<keyword evidence="2 7" id="KW-0349">Heme</keyword>
<organism evidence="9 10">
    <name type="scientific">Sinanodonta woodiana</name>
    <name type="common">Chinese pond mussel</name>
    <name type="synonym">Anodonta woodiana</name>
    <dbReference type="NCBI Taxonomy" id="1069815"/>
    <lineage>
        <taxon>Eukaryota</taxon>
        <taxon>Metazoa</taxon>
        <taxon>Spiralia</taxon>
        <taxon>Lophotrochozoa</taxon>
        <taxon>Mollusca</taxon>
        <taxon>Bivalvia</taxon>
        <taxon>Autobranchia</taxon>
        <taxon>Heteroconchia</taxon>
        <taxon>Palaeoheterodonta</taxon>
        <taxon>Unionida</taxon>
        <taxon>Unionoidea</taxon>
        <taxon>Unionidae</taxon>
        <taxon>Unioninae</taxon>
        <taxon>Sinanodonta</taxon>
    </lineage>
</organism>
<sequence length="327" mass="37435">MNFVILMHIQLSGSVADEKDVEIIWEYHKAIWAFFVDKTDMMLWTFPFLRFLPVEVGRKYRRMVQAKEEVLKRFFQSNKDTYEAGRERGLVDFLLKIQSEERNDGEIQCLTDAQIKAMIQDVMAGGIGSVVNSILNILLLLVHHHDCVEGIYQEIVNVVGLDRYTSLQDRPAMPYTEAAILETLRYITHIPIAAFHCAREDIEIEGYTIPKEATVIINIWTIHHDAAIWGDPWVFRPKRFLDDNGALLPPEHALRQSLLTFGAGPRSCVGEDLARARIFLYLTSLVQKFDLLPPEEGTGISDDPRTFLPGPILRPPVYNMRAVAREN</sequence>
<dbReference type="InterPro" id="IPR017972">
    <property type="entry name" value="Cyt_P450_CS"/>
</dbReference>
<comment type="similarity">
    <text evidence="1 8">Belongs to the cytochrome P450 family.</text>
</comment>
<dbReference type="Pfam" id="PF00067">
    <property type="entry name" value="p450"/>
    <property type="match status" value="1"/>
</dbReference>
<dbReference type="Gene3D" id="1.10.630.10">
    <property type="entry name" value="Cytochrome P450"/>
    <property type="match status" value="1"/>
</dbReference>
<dbReference type="GO" id="GO:0004497">
    <property type="term" value="F:monooxygenase activity"/>
    <property type="evidence" value="ECO:0007669"/>
    <property type="project" value="UniProtKB-KW"/>
</dbReference>
<dbReference type="Proteomes" id="UP001634394">
    <property type="component" value="Unassembled WGS sequence"/>
</dbReference>
<keyword evidence="4 8" id="KW-0560">Oxidoreductase</keyword>
<proteinExistence type="inferred from homology"/>
<keyword evidence="6 8" id="KW-0503">Monooxygenase</keyword>
<evidence type="ECO:0000256" key="4">
    <source>
        <dbReference type="ARBA" id="ARBA00023002"/>
    </source>
</evidence>
<name>A0ABD3W919_SINWO</name>
<protein>
    <recommendedName>
        <fullName evidence="11">Cytochrome P450</fullName>
    </recommendedName>
</protein>
<dbReference type="InterPro" id="IPR001128">
    <property type="entry name" value="Cyt_P450"/>
</dbReference>
<feature type="binding site" description="axial binding residue" evidence="7">
    <location>
        <position position="268"/>
    </location>
    <ligand>
        <name>heme</name>
        <dbReference type="ChEBI" id="CHEBI:30413"/>
    </ligand>
    <ligandPart>
        <name>Fe</name>
        <dbReference type="ChEBI" id="CHEBI:18248"/>
    </ligandPart>
</feature>
<dbReference type="GO" id="GO:0046872">
    <property type="term" value="F:metal ion binding"/>
    <property type="evidence" value="ECO:0007669"/>
    <property type="project" value="UniProtKB-KW"/>
</dbReference>
<keyword evidence="10" id="KW-1185">Reference proteome</keyword>
<evidence type="ECO:0000313" key="10">
    <source>
        <dbReference type="Proteomes" id="UP001634394"/>
    </source>
</evidence>
<dbReference type="InterPro" id="IPR036396">
    <property type="entry name" value="Cyt_P450_sf"/>
</dbReference>
<evidence type="ECO:0000256" key="8">
    <source>
        <dbReference type="RuleBase" id="RU000461"/>
    </source>
</evidence>
<evidence type="ECO:0000256" key="5">
    <source>
        <dbReference type="ARBA" id="ARBA00023004"/>
    </source>
</evidence>
<dbReference type="InterPro" id="IPR002401">
    <property type="entry name" value="Cyt_P450_E_grp-I"/>
</dbReference>
<evidence type="ECO:0000256" key="1">
    <source>
        <dbReference type="ARBA" id="ARBA00010617"/>
    </source>
</evidence>
<evidence type="ECO:0000256" key="7">
    <source>
        <dbReference type="PIRSR" id="PIRSR602401-1"/>
    </source>
</evidence>
<dbReference type="PRINTS" id="PR00463">
    <property type="entry name" value="EP450I"/>
</dbReference>
<evidence type="ECO:0000256" key="2">
    <source>
        <dbReference type="ARBA" id="ARBA00022617"/>
    </source>
</evidence>
<evidence type="ECO:0000256" key="6">
    <source>
        <dbReference type="ARBA" id="ARBA00023033"/>
    </source>
</evidence>
<accession>A0ABD3W919</accession>
<dbReference type="AlphaFoldDB" id="A0ABD3W919"/>
<evidence type="ECO:0000256" key="3">
    <source>
        <dbReference type="ARBA" id="ARBA00022723"/>
    </source>
</evidence>
<comment type="cofactor">
    <cofactor evidence="7">
        <name>heme</name>
        <dbReference type="ChEBI" id="CHEBI:30413"/>
    </cofactor>
</comment>
<dbReference type="SUPFAM" id="SSF48264">
    <property type="entry name" value="Cytochrome P450"/>
    <property type="match status" value="1"/>
</dbReference>
<comment type="caution">
    <text evidence="9">The sequence shown here is derived from an EMBL/GenBank/DDBJ whole genome shotgun (WGS) entry which is preliminary data.</text>
</comment>